<dbReference type="Proteomes" id="UP000243297">
    <property type="component" value="Unassembled WGS sequence"/>
</dbReference>
<dbReference type="NCBIfam" id="TIGR01563">
    <property type="entry name" value="gp16_SPP1"/>
    <property type="match status" value="1"/>
</dbReference>
<evidence type="ECO:0000313" key="2">
    <source>
        <dbReference type="Proteomes" id="UP000243297"/>
    </source>
</evidence>
<dbReference type="InterPro" id="IPR008767">
    <property type="entry name" value="Phage_SPP1_head-tail_adaptor"/>
</dbReference>
<protein>
    <submittedName>
        <fullName evidence="1">Phage head-tail adaptor, putative, SPP1 family</fullName>
    </submittedName>
</protein>
<organism evidence="1 2">
    <name type="scientific">Anaerorhabdus furcosa</name>
    <dbReference type="NCBI Taxonomy" id="118967"/>
    <lineage>
        <taxon>Bacteria</taxon>
        <taxon>Bacillati</taxon>
        <taxon>Bacillota</taxon>
        <taxon>Erysipelotrichia</taxon>
        <taxon>Erysipelotrichales</taxon>
        <taxon>Erysipelotrichaceae</taxon>
        <taxon>Anaerorhabdus</taxon>
    </lineage>
</organism>
<dbReference type="RefSeq" id="WP_078711548.1">
    <property type="nucleotide sequence ID" value="NZ_FUWY01000002.1"/>
</dbReference>
<evidence type="ECO:0000313" key="1">
    <source>
        <dbReference type="EMBL" id="SJZ60680.1"/>
    </source>
</evidence>
<keyword evidence="2" id="KW-1185">Reference proteome</keyword>
<dbReference type="STRING" id="118967.SAMN02745191_1139"/>
<reference evidence="2" key="1">
    <citation type="submission" date="2017-02" db="EMBL/GenBank/DDBJ databases">
        <authorList>
            <person name="Varghese N."/>
            <person name="Submissions S."/>
        </authorList>
    </citation>
    <scope>NUCLEOTIDE SEQUENCE [LARGE SCALE GENOMIC DNA]</scope>
    <source>
        <strain evidence="2">ATCC 25662</strain>
    </source>
</reference>
<accession>A0A1T4M116</accession>
<dbReference type="EMBL" id="FUWY01000002">
    <property type="protein sequence ID" value="SJZ60680.1"/>
    <property type="molecule type" value="Genomic_DNA"/>
</dbReference>
<dbReference type="AlphaFoldDB" id="A0A1T4M116"/>
<name>A0A1T4M116_9FIRM</name>
<sequence>MDDVCKLVSGNKSTNKYGDVIPGEKVETEVFCKVMSVKRNEFYQASAVGMKPEVVLEVRQEDYSDETIVVYNDIEYKVLRTYPVGKKIVELVLTKDIYATS</sequence>
<proteinExistence type="predicted"/>
<gene>
    <name evidence="1" type="ORF">SAMN02745191_1139</name>
</gene>